<dbReference type="PANTHER" id="PTHR10151:SF120">
    <property type="entry name" value="BIS(5'-ADENOSYL)-TRIPHOSPHATASE"/>
    <property type="match status" value="1"/>
</dbReference>
<dbReference type="AlphaFoldDB" id="A0A8J2PJ00"/>
<name>A0A8J2PJ00_9HEXA</name>
<gene>
    <name evidence="1" type="ORF">AFUS01_LOCUS33894</name>
</gene>
<dbReference type="GO" id="GO:0016787">
    <property type="term" value="F:hydrolase activity"/>
    <property type="evidence" value="ECO:0007669"/>
    <property type="project" value="UniProtKB-ARBA"/>
</dbReference>
<evidence type="ECO:0000313" key="1">
    <source>
        <dbReference type="EMBL" id="CAG7823693.1"/>
    </source>
</evidence>
<dbReference type="InterPro" id="IPR002591">
    <property type="entry name" value="Phosphodiest/P_Trfase"/>
</dbReference>
<evidence type="ECO:0000313" key="2">
    <source>
        <dbReference type="Proteomes" id="UP000708208"/>
    </source>
</evidence>
<dbReference type="OrthoDB" id="415411at2759"/>
<dbReference type="EMBL" id="CAJVCH010530314">
    <property type="protein sequence ID" value="CAG7823693.1"/>
    <property type="molecule type" value="Genomic_DNA"/>
</dbReference>
<sequence>MEVKPGQVATYKHIINNTNKSMYIEQGTGSPILQVSPKKADDTKKIFEAFKAAEKDNHFKAYLKSEVNKVKPYWHYSNCRRIMPIFLVSEEGYVFEGYSPKNTSTGSHGWDNHYEKMRAYFMARGPLFKKNQVLETFENIDIYPLVCYIMNIKPPKHNGSLERSLPVLNIKATEEAWLAAC</sequence>
<accession>A0A8J2PJ00</accession>
<dbReference type="Proteomes" id="UP000708208">
    <property type="component" value="Unassembled WGS sequence"/>
</dbReference>
<dbReference type="Pfam" id="PF01663">
    <property type="entry name" value="Phosphodiest"/>
    <property type="match status" value="1"/>
</dbReference>
<comment type="caution">
    <text evidence="1">The sequence shown here is derived from an EMBL/GenBank/DDBJ whole genome shotgun (WGS) entry which is preliminary data.</text>
</comment>
<proteinExistence type="predicted"/>
<keyword evidence="2" id="KW-1185">Reference proteome</keyword>
<protein>
    <submittedName>
        <fullName evidence="1">Uncharacterized protein</fullName>
    </submittedName>
</protein>
<dbReference type="PANTHER" id="PTHR10151">
    <property type="entry name" value="ECTONUCLEOTIDE PYROPHOSPHATASE/PHOSPHODIESTERASE"/>
    <property type="match status" value="1"/>
</dbReference>
<reference evidence="1" key="1">
    <citation type="submission" date="2021-06" db="EMBL/GenBank/DDBJ databases">
        <authorList>
            <person name="Hodson N. C."/>
            <person name="Mongue J. A."/>
            <person name="Jaron S. K."/>
        </authorList>
    </citation>
    <scope>NUCLEOTIDE SEQUENCE</scope>
</reference>
<organism evidence="1 2">
    <name type="scientific">Allacma fusca</name>
    <dbReference type="NCBI Taxonomy" id="39272"/>
    <lineage>
        <taxon>Eukaryota</taxon>
        <taxon>Metazoa</taxon>
        <taxon>Ecdysozoa</taxon>
        <taxon>Arthropoda</taxon>
        <taxon>Hexapoda</taxon>
        <taxon>Collembola</taxon>
        <taxon>Symphypleona</taxon>
        <taxon>Sminthuridae</taxon>
        <taxon>Allacma</taxon>
    </lineage>
</organism>